<accession>A0A0M2NIH9</accession>
<gene>
    <name evidence="1" type="ORF">CHK_2118</name>
</gene>
<evidence type="ECO:0000313" key="1">
    <source>
        <dbReference type="EMBL" id="KKI50055.1"/>
    </source>
</evidence>
<protein>
    <recommendedName>
        <fullName evidence="3">Restriction endonuclease</fullName>
    </recommendedName>
</protein>
<keyword evidence="2" id="KW-1185">Reference proteome</keyword>
<dbReference type="RefSeq" id="WP_046443966.1">
    <property type="nucleotide sequence ID" value="NZ_LAYJ01000112.1"/>
</dbReference>
<evidence type="ECO:0008006" key="3">
    <source>
        <dbReference type="Google" id="ProtNLM"/>
    </source>
</evidence>
<dbReference type="PATRIC" id="fig|270498.16.peg.1864"/>
<organism evidence="1 2">
    <name type="scientific">Christensenella hongkongensis</name>
    <dbReference type="NCBI Taxonomy" id="270498"/>
    <lineage>
        <taxon>Bacteria</taxon>
        <taxon>Bacillati</taxon>
        <taxon>Bacillota</taxon>
        <taxon>Clostridia</taxon>
        <taxon>Christensenellales</taxon>
        <taxon>Christensenellaceae</taxon>
        <taxon>Christensenella</taxon>
    </lineage>
</organism>
<dbReference type="REBASE" id="115615">
    <property type="entry name" value="ChoHKU16ORF2117P"/>
</dbReference>
<dbReference type="AlphaFoldDB" id="A0A0M2NIH9"/>
<reference evidence="1 2" key="1">
    <citation type="submission" date="2015-04" db="EMBL/GenBank/DDBJ databases">
        <title>Draft genome sequence of bacteremic isolate Catabacter hongkongensis type strain HKU16T.</title>
        <authorList>
            <person name="Lau S.K."/>
            <person name="Teng J.L."/>
            <person name="Huang Y."/>
            <person name="Curreem S.O."/>
            <person name="Tsui S.K."/>
            <person name="Woo P.C."/>
        </authorList>
    </citation>
    <scope>NUCLEOTIDE SEQUENCE [LARGE SCALE GENOMIC DNA]</scope>
    <source>
        <strain evidence="1 2">HKU16</strain>
    </source>
</reference>
<dbReference type="EMBL" id="LAYJ01000112">
    <property type="protein sequence ID" value="KKI50055.1"/>
    <property type="molecule type" value="Genomic_DNA"/>
</dbReference>
<comment type="caution">
    <text evidence="1">The sequence shown here is derived from an EMBL/GenBank/DDBJ whole genome shotgun (WGS) entry which is preliminary data.</text>
</comment>
<name>A0A0M2NIH9_9FIRM</name>
<dbReference type="Proteomes" id="UP000034076">
    <property type="component" value="Unassembled WGS sequence"/>
</dbReference>
<sequence length="362" mass="42470">MKEFVKAILQEEFIDQPEIDIDALFDSSPLLRYIDLKTGAIYGNSKSRRSLGNIYAIYAILHFYQKDYYNKPEEYRDFEGYEYTKLFAFYRSLYGGNKLQNHALNSRVNGEFKSKIVSKHANDLIINNSGKYEIHIDYLYADGVDLSKCAIKIIEEYINLLQLKDNKLLGDLDELIKTDSCATKKAKLCDLLDEKAEARIFEIISYSILKNHYSKIKIYIGYTVDELEEEYLALYKTGRTNANDGGIDFVLRPLGRFFQVTEVNNYDKYLLDIDKVLHFPITFVIKTINSKEQIEKELEEYIEQRSGGMRVIKERYQKAIEEIITINELKEWLEELSPESVDDLIRDINLYYHLELNLPFEE</sequence>
<proteinExistence type="predicted"/>
<dbReference type="OrthoDB" id="440231at2"/>
<evidence type="ECO:0000313" key="2">
    <source>
        <dbReference type="Proteomes" id="UP000034076"/>
    </source>
</evidence>